<dbReference type="InterPro" id="IPR029052">
    <property type="entry name" value="Metallo-depent_PP-like"/>
</dbReference>
<gene>
    <name evidence="3" type="ORF">LVJ94_18910</name>
</gene>
<dbReference type="PANTHER" id="PTHR34211:SF3">
    <property type="entry name" value="CALCINEURIN-LIKE METALLO-PHOSPHOESTERASE SUPERFAMILY PROTEIN"/>
    <property type="match status" value="1"/>
</dbReference>
<evidence type="ECO:0008006" key="5">
    <source>
        <dbReference type="Google" id="ProtNLM"/>
    </source>
</evidence>
<feature type="transmembrane region" description="Helical" evidence="2">
    <location>
        <begin position="514"/>
        <end position="535"/>
    </location>
</feature>
<dbReference type="SUPFAM" id="SSF56300">
    <property type="entry name" value="Metallo-dependent phosphatases"/>
    <property type="match status" value="1"/>
</dbReference>
<feature type="transmembrane region" description="Helical" evidence="2">
    <location>
        <begin position="475"/>
        <end position="494"/>
    </location>
</feature>
<dbReference type="Gene3D" id="3.60.21.10">
    <property type="match status" value="1"/>
</dbReference>
<dbReference type="EMBL" id="CP089983">
    <property type="protein sequence ID" value="WXB09293.1"/>
    <property type="molecule type" value="Genomic_DNA"/>
</dbReference>
<dbReference type="Proteomes" id="UP001374803">
    <property type="component" value="Chromosome"/>
</dbReference>
<organism evidence="3 4">
    <name type="scientific">Pendulispora rubella</name>
    <dbReference type="NCBI Taxonomy" id="2741070"/>
    <lineage>
        <taxon>Bacteria</taxon>
        <taxon>Pseudomonadati</taxon>
        <taxon>Myxococcota</taxon>
        <taxon>Myxococcia</taxon>
        <taxon>Myxococcales</taxon>
        <taxon>Sorangiineae</taxon>
        <taxon>Pendulisporaceae</taxon>
        <taxon>Pendulispora</taxon>
    </lineage>
</organism>
<evidence type="ECO:0000313" key="3">
    <source>
        <dbReference type="EMBL" id="WXB09293.1"/>
    </source>
</evidence>
<name>A0ABZ2LED0_9BACT</name>
<proteinExistence type="predicted"/>
<accession>A0ABZ2LED0</accession>
<dbReference type="PANTHER" id="PTHR34211">
    <property type="entry name" value="CALCINEURIN-LIKE METALLO-PHOSPHOESTERASE SUPERFAMILY PROTEIN"/>
    <property type="match status" value="1"/>
</dbReference>
<reference evidence="3" key="1">
    <citation type="submission" date="2021-12" db="EMBL/GenBank/DDBJ databases">
        <title>Discovery of the Pendulisporaceae a myxobacterial family with distinct sporulation behavior and unique specialized metabolism.</title>
        <authorList>
            <person name="Garcia R."/>
            <person name="Popoff A."/>
            <person name="Bader C.D."/>
            <person name="Loehr J."/>
            <person name="Walesch S."/>
            <person name="Walt C."/>
            <person name="Boldt J."/>
            <person name="Bunk B."/>
            <person name="Haeckl F.J.F.P.J."/>
            <person name="Gunesch A.P."/>
            <person name="Birkelbach J."/>
            <person name="Nuebel U."/>
            <person name="Pietschmann T."/>
            <person name="Bach T."/>
            <person name="Mueller R."/>
        </authorList>
    </citation>
    <scope>NUCLEOTIDE SEQUENCE</scope>
    <source>
        <strain evidence="3">MSr11367</strain>
    </source>
</reference>
<evidence type="ECO:0000256" key="1">
    <source>
        <dbReference type="SAM" id="MobiDB-lite"/>
    </source>
</evidence>
<evidence type="ECO:0000256" key="2">
    <source>
        <dbReference type="SAM" id="Phobius"/>
    </source>
</evidence>
<feature type="transmembrane region" description="Helical" evidence="2">
    <location>
        <begin position="442"/>
        <end position="463"/>
    </location>
</feature>
<keyword evidence="2" id="KW-1133">Transmembrane helix</keyword>
<feature type="region of interest" description="Disordered" evidence="1">
    <location>
        <begin position="1"/>
        <end position="27"/>
    </location>
</feature>
<dbReference type="RefSeq" id="WP_394838963.1">
    <property type="nucleotide sequence ID" value="NZ_CP089929.1"/>
</dbReference>
<protein>
    <recommendedName>
        <fullName evidence="5">Calcineurin-like phosphoesterase domain-containing protein</fullName>
    </recommendedName>
</protein>
<sequence length="601" mass="65197">MPPTSGAATALPSDSPAGAAGSRNAEPMRIATLQGDVPRAHYRRGERRPRAIAWFGFTAFWGHLRHLVASAIATENIDSRQWMIPDAPPRLVERAVGVLSDRGATNAPTLVESLGRDLWIDFVADTGDDVSVSEAVARLVFGTFELEDGTRLPRGDVLILGGDLAYPVATVREVSRRLVVPWNHVLEEIGDETPRVLLAIPGNHDWYDGLDGFARLCQAPCAFEQTDSPLSQRALHPVTNEFPVLAWADAFRRGVAVEKPDTMALFGYVPIQRASYFRLPLAPTLELFAVDRQLRHIDPRQQSYFRVPGAPARVVMMPDPARASGEVRESGASMLKSIGIEASLDPTLFIAGDIHHYERSAEGQSLHVVAGGGGAFLHGARTARRGAYAIDAEFPGPVASKRMLRGLPWHVAWGGAGWLITSVFAIGHALALSAYIDKSPRAALGVACIMSACVAVGTALLIGWRRHRAWRSVPFAMGFGLLTGLLPVDVAVVIDRLGVYLMGPGTLPRTAWMVLGWVVATWASGFAFGGMLSMIHRLGLNHSQPFAALGSPAYRHFLRLRIDRTGHVEVFALGLVDPLADEKPVLIDRFTWSAARDAQQT</sequence>
<keyword evidence="2" id="KW-0472">Membrane</keyword>
<keyword evidence="2" id="KW-0812">Transmembrane</keyword>
<evidence type="ECO:0000313" key="4">
    <source>
        <dbReference type="Proteomes" id="UP001374803"/>
    </source>
</evidence>
<feature type="transmembrane region" description="Helical" evidence="2">
    <location>
        <begin position="411"/>
        <end position="436"/>
    </location>
</feature>
<keyword evidence="4" id="KW-1185">Reference proteome</keyword>